<feature type="transmembrane region" description="Helical" evidence="6">
    <location>
        <begin position="422"/>
        <end position="440"/>
    </location>
</feature>
<dbReference type="Gene3D" id="1.10.4160.10">
    <property type="entry name" value="Hydantoin permease"/>
    <property type="match status" value="1"/>
</dbReference>
<accession>A0AAV5RJA6</accession>
<dbReference type="GO" id="GO:0015205">
    <property type="term" value="F:nucleobase transmembrane transporter activity"/>
    <property type="evidence" value="ECO:0007669"/>
    <property type="project" value="TreeGrafter"/>
</dbReference>
<evidence type="ECO:0000256" key="3">
    <source>
        <dbReference type="ARBA" id="ARBA00022692"/>
    </source>
</evidence>
<evidence type="ECO:0000256" key="6">
    <source>
        <dbReference type="SAM" id="Phobius"/>
    </source>
</evidence>
<evidence type="ECO:0000256" key="2">
    <source>
        <dbReference type="ARBA" id="ARBA00008974"/>
    </source>
</evidence>
<evidence type="ECO:0000313" key="8">
    <source>
        <dbReference type="Proteomes" id="UP001362899"/>
    </source>
</evidence>
<dbReference type="Proteomes" id="UP001362899">
    <property type="component" value="Unassembled WGS sequence"/>
</dbReference>
<comment type="subcellular location">
    <subcellularLocation>
        <location evidence="1">Membrane</location>
        <topology evidence="1">Multi-pass membrane protein</topology>
    </subcellularLocation>
</comment>
<evidence type="ECO:0000256" key="5">
    <source>
        <dbReference type="ARBA" id="ARBA00023136"/>
    </source>
</evidence>
<dbReference type="EMBL" id="BTGC01000003">
    <property type="protein sequence ID" value="GMM51177.1"/>
    <property type="molecule type" value="Genomic_DNA"/>
</dbReference>
<feature type="transmembrane region" description="Helical" evidence="6">
    <location>
        <begin position="131"/>
        <end position="150"/>
    </location>
</feature>
<dbReference type="InterPro" id="IPR012681">
    <property type="entry name" value="NCS1"/>
</dbReference>
<comment type="similarity">
    <text evidence="2">Belongs to the purine-cytosine permease (2.A.39) family.</text>
</comment>
<dbReference type="InterPro" id="IPR001248">
    <property type="entry name" value="Pur-cyt_permease"/>
</dbReference>
<feature type="transmembrane region" description="Helical" evidence="6">
    <location>
        <begin position="183"/>
        <end position="206"/>
    </location>
</feature>
<feature type="transmembrane region" description="Helical" evidence="6">
    <location>
        <begin position="535"/>
        <end position="554"/>
    </location>
</feature>
<comment type="caution">
    <text evidence="7">The sequence shown here is derived from an EMBL/GenBank/DDBJ whole genome shotgun (WGS) entry which is preliminary data.</text>
</comment>
<evidence type="ECO:0000313" key="7">
    <source>
        <dbReference type="EMBL" id="GMM51177.1"/>
    </source>
</evidence>
<dbReference type="FunFam" id="1.10.4160.10:FF:000001">
    <property type="entry name" value="Uracil permease, putative"/>
    <property type="match status" value="1"/>
</dbReference>
<protein>
    <submittedName>
        <fullName evidence="7">Nicotinamide riboside transporter</fullName>
    </submittedName>
</protein>
<evidence type="ECO:0000256" key="4">
    <source>
        <dbReference type="ARBA" id="ARBA00022989"/>
    </source>
</evidence>
<keyword evidence="4 6" id="KW-1133">Transmembrane helix</keyword>
<name>A0AAV5RJA6_STABA</name>
<feature type="transmembrane region" description="Helical" evidence="6">
    <location>
        <begin position="293"/>
        <end position="312"/>
    </location>
</feature>
<dbReference type="NCBIfam" id="TIGR00800">
    <property type="entry name" value="ncs1"/>
    <property type="match status" value="1"/>
</dbReference>
<dbReference type="InterPro" id="IPR045225">
    <property type="entry name" value="Uracil/uridine/allantoin_perm"/>
</dbReference>
<feature type="transmembrane region" description="Helical" evidence="6">
    <location>
        <begin position="382"/>
        <end position="401"/>
    </location>
</feature>
<evidence type="ECO:0000256" key="1">
    <source>
        <dbReference type="ARBA" id="ARBA00004141"/>
    </source>
</evidence>
<dbReference type="AlphaFoldDB" id="A0AAV5RJA6"/>
<reference evidence="7 8" key="1">
    <citation type="journal article" date="2023" name="Elife">
        <title>Identification of key yeast species and microbe-microbe interactions impacting larval growth of Drosophila in the wild.</title>
        <authorList>
            <person name="Mure A."/>
            <person name="Sugiura Y."/>
            <person name="Maeda R."/>
            <person name="Honda K."/>
            <person name="Sakurai N."/>
            <person name="Takahashi Y."/>
            <person name="Watada M."/>
            <person name="Katoh T."/>
            <person name="Gotoh A."/>
            <person name="Gotoh Y."/>
            <person name="Taniguchi I."/>
            <person name="Nakamura K."/>
            <person name="Hayashi T."/>
            <person name="Katayama T."/>
            <person name="Uemura T."/>
            <person name="Hattori Y."/>
        </authorList>
    </citation>
    <scope>NUCLEOTIDE SEQUENCE [LARGE SCALE GENOMIC DNA]</scope>
    <source>
        <strain evidence="7 8">SB-73</strain>
    </source>
</reference>
<feature type="transmembrane region" description="Helical" evidence="6">
    <location>
        <begin position="253"/>
        <end position="273"/>
    </location>
</feature>
<dbReference type="CDD" id="cd11482">
    <property type="entry name" value="SLC-NCS1sbd_NRT1-like"/>
    <property type="match status" value="1"/>
</dbReference>
<dbReference type="GO" id="GO:0005886">
    <property type="term" value="C:plasma membrane"/>
    <property type="evidence" value="ECO:0007669"/>
    <property type="project" value="TreeGrafter"/>
</dbReference>
<proteinExistence type="inferred from homology"/>
<dbReference type="PANTHER" id="PTHR30618">
    <property type="entry name" value="NCS1 FAMILY PURINE/PYRIMIDINE TRANSPORTER"/>
    <property type="match status" value="1"/>
</dbReference>
<keyword evidence="8" id="KW-1185">Reference proteome</keyword>
<gene>
    <name evidence="7" type="ORF">DASB73_021350</name>
</gene>
<keyword evidence="5 6" id="KW-0472">Membrane</keyword>
<dbReference type="Pfam" id="PF02133">
    <property type="entry name" value="Transp_cyt_pur"/>
    <property type="match status" value="1"/>
</dbReference>
<keyword evidence="3 6" id="KW-0812">Transmembrane</keyword>
<feature type="transmembrane region" description="Helical" evidence="6">
    <location>
        <begin position="333"/>
        <end position="362"/>
    </location>
</feature>
<dbReference type="PANTHER" id="PTHR30618:SF2">
    <property type="entry name" value="ALLANTOIN PERMEASE-RELATED"/>
    <property type="match status" value="1"/>
</dbReference>
<organism evidence="7 8">
    <name type="scientific">Starmerella bacillaris</name>
    <name type="common">Yeast</name>
    <name type="synonym">Candida zemplinina</name>
    <dbReference type="NCBI Taxonomy" id="1247836"/>
    <lineage>
        <taxon>Eukaryota</taxon>
        <taxon>Fungi</taxon>
        <taxon>Dikarya</taxon>
        <taxon>Ascomycota</taxon>
        <taxon>Saccharomycotina</taxon>
        <taxon>Dipodascomycetes</taxon>
        <taxon>Dipodascales</taxon>
        <taxon>Trichomonascaceae</taxon>
        <taxon>Starmerella</taxon>
    </lineage>
</organism>
<feature type="transmembrane region" description="Helical" evidence="6">
    <location>
        <begin position="452"/>
        <end position="471"/>
    </location>
</feature>
<feature type="transmembrane region" description="Helical" evidence="6">
    <location>
        <begin position="156"/>
        <end position="176"/>
    </location>
</feature>
<feature type="transmembrane region" description="Helical" evidence="6">
    <location>
        <begin position="218"/>
        <end position="241"/>
    </location>
</feature>
<sequence>MDKDNTKIDLVQTQTDVSPGEFLNYNGSKSVSNSDIAEEETKKGKFHLNLPKDKKNWREWVTFFEASPTHGLTTSQMFLYNEDLKPVESSRRLWRWYNFVNLWIADSINVNSWQIAGTGVQAGLTWWETWLAIWVGYAFAGYLIVLTARVGSYSHISFPVACRSSFGVYGSVWPVINRVVLAIIWFSSQSWILGQLVQLMLFAIFGPHVNEHIGLGNLSGTTVFGFVSFFIGWVIQLPFIWMKPHFVRHFYTVKAVVAPIVSIAFLVWTLVRAHGAGDTISNPQNKLYGSDRAWAWINMFMSCIANYAALVLNAPDFTRFAKKPSDATWSQGLTIPISFSITSLIGLLIASASESMFGSVMWNPLDVLQEFVNGNTAGDRGGVFMICAGLCIAQIGTNIVANSLSAGTDMTALFPRFITIRRGGYICALIALCVCPWHFFSSGSNFTTYLSAYSIFLSSISGVIVSDYYWLRRGKIELYDLYSSKKGSAYMYNTRFGCNWRGYAAYLLALVPNMPGFAGQCGRDVPIGAIKLYRLNYIVGFFVAFILYMIFNLISPPDSMPEELKGRLLDPKAPWLEENLEVDDFSEVYRYGTGLGVIVGDSANMDALVSIRSHNTLFKA</sequence>